<dbReference type="AlphaFoldDB" id="A0AA97FBR2"/>
<organism evidence="1 2">
    <name type="scientific">Methanochimaera problematica</name>
    <dbReference type="NCBI Taxonomy" id="2609417"/>
    <lineage>
        <taxon>Archaea</taxon>
        <taxon>Methanobacteriati</taxon>
        <taxon>Methanobacteriota</taxon>
        <taxon>Stenosarchaea group</taxon>
        <taxon>Methanomicrobia</taxon>
        <taxon>Methanomicrobiales</taxon>
        <taxon>Methanomicrobiaceae</taxon>
        <taxon>Methanochimaera</taxon>
    </lineage>
</organism>
<dbReference type="GeneID" id="85229971"/>
<dbReference type="EMBL" id="CP043875">
    <property type="protein sequence ID" value="WOF16525.1"/>
    <property type="molecule type" value="Genomic_DNA"/>
</dbReference>
<proteinExistence type="predicted"/>
<reference evidence="1 2" key="1">
    <citation type="submission" date="2019-09" db="EMBL/GenBank/DDBJ databases">
        <title>The complete genome of Methanoplanus sp. FWC-SCC4.</title>
        <authorList>
            <person name="Chen S.-C."/>
            <person name="Zhou Y.-Z."/>
            <person name="Lai M.-C."/>
        </authorList>
    </citation>
    <scope>NUCLEOTIDE SEQUENCE [LARGE SCALE GENOMIC DNA]</scope>
    <source>
        <strain evidence="1 2">FWC-SCC4</strain>
    </source>
</reference>
<gene>
    <name evidence="1" type="ORF">F1737_07330</name>
</gene>
<sequence>MIQGVQIDLISAERLEKLTTLEKIRLILDEVMEGNVVVLERGLTPDEQSMLIETTMREITPDGFAGIEMETYSAGGSDSGKGGGFFGGLFGKKESTSGRLTVIGPANQMKTLKKDKDLISTWVSSR</sequence>
<name>A0AA97FBR2_9EURY</name>
<evidence type="ECO:0000313" key="1">
    <source>
        <dbReference type="EMBL" id="WOF16525.1"/>
    </source>
</evidence>
<dbReference type="Pfam" id="PF09846">
    <property type="entry name" value="OapB"/>
    <property type="match status" value="1"/>
</dbReference>
<dbReference type="RefSeq" id="WP_317135943.1">
    <property type="nucleotide sequence ID" value="NZ_CP043875.1"/>
</dbReference>
<dbReference type="Proteomes" id="UP001301797">
    <property type="component" value="Chromosome"/>
</dbReference>
<accession>A0AA97FBR2</accession>
<keyword evidence="2" id="KW-1185">Reference proteome</keyword>
<dbReference type="InterPro" id="IPR012017">
    <property type="entry name" value="OapB-like"/>
</dbReference>
<dbReference type="KEGG" id="mefw:F1737_07330"/>
<evidence type="ECO:0000313" key="2">
    <source>
        <dbReference type="Proteomes" id="UP001301797"/>
    </source>
</evidence>
<dbReference type="PIRSF" id="PIRSF004977">
    <property type="entry name" value="UCP004977"/>
    <property type="match status" value="1"/>
</dbReference>
<protein>
    <submittedName>
        <fullName evidence="1">DUF2073 domain-containing protein</fullName>
    </submittedName>
</protein>